<dbReference type="NCBIfam" id="TIGR00026">
    <property type="entry name" value="hi_GC_TIGR00026"/>
    <property type="match status" value="1"/>
</dbReference>
<dbReference type="Gene3D" id="1.20.120.520">
    <property type="entry name" value="nmb1532 protein domain like"/>
    <property type="match status" value="1"/>
</dbReference>
<dbReference type="GO" id="GO:0016491">
    <property type="term" value="F:oxidoreductase activity"/>
    <property type="evidence" value="ECO:0007669"/>
    <property type="project" value="InterPro"/>
</dbReference>
<accession>A0A839XKQ1</accession>
<dbReference type="InterPro" id="IPR012312">
    <property type="entry name" value="Hemerythrin-like"/>
</dbReference>
<dbReference type="Pfam" id="PF01814">
    <property type="entry name" value="Hemerythrin"/>
    <property type="match status" value="1"/>
</dbReference>
<sequence length="272" mass="29634">MNDFNRPIIDEFRAAGGRVGGMFADARLLLLTTTGAKSGLRHTTPLAYFPDGGRVLVIASAAGSDRHPDWFRNIEADPRVTVEDGAFTYDAHAEVLDGEERDTVFARVVAAEPGFGDYQRKTTRTLPVVALTPVADGPPGGGSLADILVGIHDGFRRELERIRKELADSGPTLGVQLRINCVTLCQGLHNHHVGEDMGLFAAIGARHPELTDTLTRLRGEHETVADLTAAIQAAVRDELRDTARAEVERLAGELERHLDHEEEQLLPVLRAM</sequence>
<dbReference type="InterPro" id="IPR012349">
    <property type="entry name" value="Split_barrel_FMN-bd"/>
</dbReference>
<gene>
    <name evidence="4" type="ORF">FB384_002061</name>
</gene>
<name>A0A839XKQ1_9PSEU</name>
<reference evidence="4 5" key="1">
    <citation type="submission" date="2020-08" db="EMBL/GenBank/DDBJ databases">
        <title>Sequencing the genomes of 1000 actinobacteria strains.</title>
        <authorList>
            <person name="Klenk H.-P."/>
        </authorList>
    </citation>
    <scope>NUCLEOTIDE SEQUENCE [LARGE SCALE GENOMIC DNA]</scope>
    <source>
        <strain evidence="4 5">DSM 45267</strain>
    </source>
</reference>
<evidence type="ECO:0000256" key="2">
    <source>
        <dbReference type="ARBA" id="ARBA00049106"/>
    </source>
</evidence>
<dbReference type="RefSeq" id="WP_183782012.1">
    <property type="nucleotide sequence ID" value="NZ_JACIBS010000001.1"/>
</dbReference>
<dbReference type="GO" id="GO:0005886">
    <property type="term" value="C:plasma membrane"/>
    <property type="evidence" value="ECO:0007669"/>
    <property type="project" value="TreeGrafter"/>
</dbReference>
<dbReference type="EMBL" id="JACIBS010000001">
    <property type="protein sequence ID" value="MBB3663157.1"/>
    <property type="molecule type" value="Genomic_DNA"/>
</dbReference>
<dbReference type="Proteomes" id="UP000564573">
    <property type="component" value="Unassembled WGS sequence"/>
</dbReference>
<dbReference type="PANTHER" id="PTHR39428">
    <property type="entry name" value="F420H(2)-DEPENDENT QUINONE REDUCTASE RV1261C"/>
    <property type="match status" value="1"/>
</dbReference>
<dbReference type="AlphaFoldDB" id="A0A839XKQ1"/>
<feature type="domain" description="Hemerythrin-like" evidence="3">
    <location>
        <begin position="145"/>
        <end position="269"/>
    </location>
</feature>
<comment type="catalytic activity">
    <reaction evidence="2">
        <text>oxidized coenzyme F420-(gamma-L-Glu)(n) + a quinol + H(+) = reduced coenzyme F420-(gamma-L-Glu)(n) + a quinone</text>
        <dbReference type="Rhea" id="RHEA:39663"/>
        <dbReference type="Rhea" id="RHEA-COMP:12939"/>
        <dbReference type="Rhea" id="RHEA-COMP:14378"/>
        <dbReference type="ChEBI" id="CHEBI:15378"/>
        <dbReference type="ChEBI" id="CHEBI:24646"/>
        <dbReference type="ChEBI" id="CHEBI:132124"/>
        <dbReference type="ChEBI" id="CHEBI:133980"/>
        <dbReference type="ChEBI" id="CHEBI:139511"/>
    </reaction>
</comment>
<dbReference type="Gene3D" id="2.30.110.10">
    <property type="entry name" value="Electron Transport, Fmn-binding Protein, Chain A"/>
    <property type="match status" value="1"/>
</dbReference>
<evidence type="ECO:0000256" key="1">
    <source>
        <dbReference type="ARBA" id="ARBA00008710"/>
    </source>
</evidence>
<dbReference type="GO" id="GO:0070967">
    <property type="term" value="F:coenzyme F420 binding"/>
    <property type="evidence" value="ECO:0007669"/>
    <property type="project" value="TreeGrafter"/>
</dbReference>
<organism evidence="4 5">
    <name type="scientific">Prauserella sediminis</name>
    <dbReference type="NCBI Taxonomy" id="577680"/>
    <lineage>
        <taxon>Bacteria</taxon>
        <taxon>Bacillati</taxon>
        <taxon>Actinomycetota</taxon>
        <taxon>Actinomycetes</taxon>
        <taxon>Pseudonocardiales</taxon>
        <taxon>Pseudonocardiaceae</taxon>
        <taxon>Prauserella</taxon>
        <taxon>Prauserella salsuginis group</taxon>
    </lineage>
</organism>
<dbReference type="SUPFAM" id="SSF50475">
    <property type="entry name" value="FMN-binding split barrel"/>
    <property type="match status" value="1"/>
</dbReference>
<dbReference type="Pfam" id="PF04075">
    <property type="entry name" value="F420H2_quin_red"/>
    <property type="match status" value="1"/>
</dbReference>
<comment type="caution">
    <text evidence="4">The sequence shown here is derived from an EMBL/GenBank/DDBJ whole genome shotgun (WGS) entry which is preliminary data.</text>
</comment>
<evidence type="ECO:0000313" key="5">
    <source>
        <dbReference type="Proteomes" id="UP000564573"/>
    </source>
</evidence>
<dbReference type="PANTHER" id="PTHR39428:SF1">
    <property type="entry name" value="F420H(2)-DEPENDENT QUINONE REDUCTASE RV1261C"/>
    <property type="match status" value="1"/>
</dbReference>
<proteinExistence type="inferred from homology"/>
<comment type="similarity">
    <text evidence="1">Belongs to the F420H(2)-dependent quinone reductase family.</text>
</comment>
<protein>
    <submittedName>
        <fullName evidence="4">Deazaflavin-dependent oxidoreductase (Nitroreductase family)</fullName>
    </submittedName>
</protein>
<evidence type="ECO:0000259" key="3">
    <source>
        <dbReference type="Pfam" id="PF01814"/>
    </source>
</evidence>
<keyword evidence="5" id="KW-1185">Reference proteome</keyword>
<evidence type="ECO:0000313" key="4">
    <source>
        <dbReference type="EMBL" id="MBB3663157.1"/>
    </source>
</evidence>
<dbReference type="CDD" id="cd12108">
    <property type="entry name" value="Hr-like"/>
    <property type="match status" value="1"/>
</dbReference>
<dbReference type="InterPro" id="IPR004378">
    <property type="entry name" value="F420H2_quin_Rdtase"/>
</dbReference>